<dbReference type="PANTHER" id="PTHR43527:SF2">
    <property type="entry name" value="4-DIPHOSPHOCYTIDYL-2-C-METHYL-D-ERYTHRITOL KINASE, CHLOROPLASTIC"/>
    <property type="match status" value="1"/>
</dbReference>
<dbReference type="Proteomes" id="UP000030004">
    <property type="component" value="Unassembled WGS sequence"/>
</dbReference>
<evidence type="ECO:0000313" key="13">
    <source>
        <dbReference type="EMBL" id="KGM49435.1"/>
    </source>
</evidence>
<feature type="active site" evidence="10">
    <location>
        <position position="14"/>
    </location>
</feature>
<proteinExistence type="inferred from homology"/>
<dbReference type="HAMAP" id="MF_00061">
    <property type="entry name" value="IspE"/>
    <property type="match status" value="1"/>
</dbReference>
<dbReference type="Pfam" id="PF08544">
    <property type="entry name" value="GHMP_kinases_C"/>
    <property type="match status" value="1"/>
</dbReference>
<feature type="domain" description="GHMP kinase N-terminal" evidence="11">
    <location>
        <begin position="81"/>
        <end position="122"/>
    </location>
</feature>
<evidence type="ECO:0000256" key="7">
    <source>
        <dbReference type="ARBA" id="ARBA00022840"/>
    </source>
</evidence>
<dbReference type="eggNOG" id="COG1947">
    <property type="taxonomic scope" value="Bacteria"/>
</dbReference>
<dbReference type="InterPro" id="IPR014721">
    <property type="entry name" value="Ribsml_uS5_D2-typ_fold_subgr"/>
</dbReference>
<comment type="pathway">
    <text evidence="10">Isoprenoid biosynthesis; isopentenyl diphosphate biosynthesis via DXP pathway; isopentenyl diphosphate from 1-deoxy-D-xylulose 5-phosphate: step 3/6.</text>
</comment>
<dbReference type="InterPro" id="IPR013750">
    <property type="entry name" value="GHMP_kinase_C_dom"/>
</dbReference>
<feature type="active site" evidence="10">
    <location>
        <position position="130"/>
    </location>
</feature>
<dbReference type="InterPro" id="IPR036554">
    <property type="entry name" value="GHMP_kinase_C_sf"/>
</dbReference>
<keyword evidence="14" id="KW-1185">Reference proteome</keyword>
<dbReference type="GO" id="GO:0016114">
    <property type="term" value="P:terpenoid biosynthetic process"/>
    <property type="evidence" value="ECO:0007669"/>
    <property type="project" value="UniProtKB-UniRule"/>
</dbReference>
<sequence length="276" mass="28645">MSPKGAVQELAPAKINLTLHVTGQRPDGYHLLDSLVVFADFGDLLTIAPAEAPSLTLTGPLSAGLPTDDSNLVRKAMAFAGWTGAVTLEKRLPAAAGIGGGSSDAAATLRGLARLLDAPLPAGTEALGADVPVCLAARAARMQGVGEVVTPLPALHPLHAVLVNPGIDIPTPLIFRALSSKTNPPMPVDLPDWPDAAALIDWLYGMRNDLEPPALSQAPEVGAVLDRLRQDKACLLARMSGSGATCFALTDTRHAAEAMADRLSDTGWWVQPVTLA</sequence>
<evidence type="ECO:0000256" key="6">
    <source>
        <dbReference type="ARBA" id="ARBA00022777"/>
    </source>
</evidence>
<dbReference type="SUPFAM" id="SSF54211">
    <property type="entry name" value="Ribosomal protein S5 domain 2-like"/>
    <property type="match status" value="1"/>
</dbReference>
<evidence type="ECO:0000256" key="2">
    <source>
        <dbReference type="ARBA" id="ARBA00012052"/>
    </source>
</evidence>
<keyword evidence="4 10" id="KW-0808">Transferase</keyword>
<dbReference type="InterPro" id="IPR004424">
    <property type="entry name" value="IspE"/>
</dbReference>
<dbReference type="GO" id="GO:0050515">
    <property type="term" value="F:4-(cytidine 5'-diphospho)-2-C-methyl-D-erythritol kinase activity"/>
    <property type="evidence" value="ECO:0007669"/>
    <property type="project" value="UniProtKB-UniRule"/>
</dbReference>
<evidence type="ECO:0000313" key="14">
    <source>
        <dbReference type="Proteomes" id="UP000030004"/>
    </source>
</evidence>
<dbReference type="Pfam" id="PF00288">
    <property type="entry name" value="GHMP_kinases_N"/>
    <property type="match status" value="1"/>
</dbReference>
<comment type="caution">
    <text evidence="13">The sequence shown here is derived from an EMBL/GenBank/DDBJ whole genome shotgun (WGS) entry which is preliminary data.</text>
</comment>
<evidence type="ECO:0000259" key="11">
    <source>
        <dbReference type="Pfam" id="PF00288"/>
    </source>
</evidence>
<dbReference type="OrthoDB" id="9809438at2"/>
<dbReference type="PIRSF" id="PIRSF010376">
    <property type="entry name" value="IspE"/>
    <property type="match status" value="1"/>
</dbReference>
<keyword evidence="8 10" id="KW-0414">Isoprene biosynthesis</keyword>
<accession>A0A0A0EGL1</accession>
<evidence type="ECO:0000256" key="9">
    <source>
        <dbReference type="ARBA" id="ARBA00032554"/>
    </source>
</evidence>
<comment type="catalytic activity">
    <reaction evidence="10">
        <text>4-CDP-2-C-methyl-D-erythritol + ATP = 4-CDP-2-C-methyl-D-erythritol 2-phosphate + ADP + H(+)</text>
        <dbReference type="Rhea" id="RHEA:18437"/>
        <dbReference type="ChEBI" id="CHEBI:15378"/>
        <dbReference type="ChEBI" id="CHEBI:30616"/>
        <dbReference type="ChEBI" id="CHEBI:57823"/>
        <dbReference type="ChEBI" id="CHEBI:57919"/>
        <dbReference type="ChEBI" id="CHEBI:456216"/>
        <dbReference type="EC" id="2.7.1.148"/>
    </reaction>
</comment>
<reference evidence="13 14" key="1">
    <citation type="journal article" date="2015" name="Antonie Van Leeuwenhoek">
        <title>Pseudooceanicola atlanticus gen. nov. sp. nov., isolated from surface seawater of the Atlantic Ocean and reclassification of Oceanicola batsensis, Oceanicola marinus, Oceanicola nitratireducens, Oceanicola nanhaiensis, Oceanicola antarcticus and Oceanicola flagellatus, as Pseudooceanicola batsensis comb. nov., Pseudooceanicola marinus comb. nov., Pseudooceanicola nitratireducens comb. nov., Pseudooceanicola nanhaiensis comb. nov., Pseudooceanicola antarcticus comb. nov., and Pseudooceanicola flagellatus comb. nov.</title>
        <authorList>
            <person name="Lai Q."/>
            <person name="Li G."/>
            <person name="Liu X."/>
            <person name="Du Y."/>
            <person name="Sun F."/>
            <person name="Shao Z."/>
        </authorList>
    </citation>
    <scope>NUCLEOTIDE SEQUENCE [LARGE SCALE GENOMIC DNA]</scope>
    <source>
        <strain evidence="13 14">22II-s11g</strain>
    </source>
</reference>
<name>A0A0A0EGL1_9RHOB</name>
<dbReference type="SUPFAM" id="SSF55060">
    <property type="entry name" value="GHMP Kinase, C-terminal domain"/>
    <property type="match status" value="1"/>
</dbReference>
<dbReference type="Gene3D" id="3.30.230.10">
    <property type="match status" value="1"/>
</dbReference>
<dbReference type="PANTHER" id="PTHR43527">
    <property type="entry name" value="4-DIPHOSPHOCYTIDYL-2-C-METHYL-D-ERYTHRITOL KINASE, CHLOROPLASTIC"/>
    <property type="match status" value="1"/>
</dbReference>
<evidence type="ECO:0000259" key="12">
    <source>
        <dbReference type="Pfam" id="PF08544"/>
    </source>
</evidence>
<organism evidence="13 14">
    <name type="scientific">Pseudooceanicola atlanticus</name>
    <dbReference type="NCBI Taxonomy" id="1461694"/>
    <lineage>
        <taxon>Bacteria</taxon>
        <taxon>Pseudomonadati</taxon>
        <taxon>Pseudomonadota</taxon>
        <taxon>Alphaproteobacteria</taxon>
        <taxon>Rhodobacterales</taxon>
        <taxon>Paracoccaceae</taxon>
        <taxon>Pseudooceanicola</taxon>
    </lineage>
</organism>
<dbReference type="NCBIfam" id="TIGR00154">
    <property type="entry name" value="ispE"/>
    <property type="match status" value="1"/>
</dbReference>
<comment type="similarity">
    <text evidence="1 10">Belongs to the GHMP kinase family. IspE subfamily.</text>
</comment>
<evidence type="ECO:0000256" key="1">
    <source>
        <dbReference type="ARBA" id="ARBA00009684"/>
    </source>
</evidence>
<keyword evidence="7 10" id="KW-0067">ATP-binding</keyword>
<evidence type="ECO:0000256" key="3">
    <source>
        <dbReference type="ARBA" id="ARBA00017473"/>
    </source>
</evidence>
<dbReference type="STRING" id="1461694.ATO9_05265"/>
<dbReference type="AlphaFoldDB" id="A0A0A0EGL1"/>
<dbReference type="InterPro" id="IPR006204">
    <property type="entry name" value="GHMP_kinase_N_dom"/>
</dbReference>
<dbReference type="GO" id="GO:0019288">
    <property type="term" value="P:isopentenyl diphosphate biosynthetic process, methylerythritol 4-phosphate pathway"/>
    <property type="evidence" value="ECO:0007669"/>
    <property type="project" value="UniProtKB-UniRule"/>
</dbReference>
<gene>
    <name evidence="10" type="primary">ispE</name>
    <name evidence="13" type="ORF">ATO9_05265</name>
</gene>
<dbReference type="EMBL" id="AQQX01000002">
    <property type="protein sequence ID" value="KGM49435.1"/>
    <property type="molecule type" value="Genomic_DNA"/>
</dbReference>
<evidence type="ECO:0000256" key="8">
    <source>
        <dbReference type="ARBA" id="ARBA00023229"/>
    </source>
</evidence>
<feature type="binding site" evidence="10">
    <location>
        <begin position="93"/>
        <end position="103"/>
    </location>
    <ligand>
        <name>ATP</name>
        <dbReference type="ChEBI" id="CHEBI:30616"/>
    </ligand>
</feature>
<keyword evidence="6 10" id="KW-0418">Kinase</keyword>
<keyword evidence="5 10" id="KW-0547">Nucleotide-binding</keyword>
<dbReference type="Gene3D" id="3.30.70.890">
    <property type="entry name" value="GHMP kinase, C-terminal domain"/>
    <property type="match status" value="1"/>
</dbReference>
<comment type="function">
    <text evidence="10">Catalyzes the phosphorylation of the position 2 hydroxy group of 4-diphosphocytidyl-2C-methyl-D-erythritol.</text>
</comment>
<dbReference type="RefSeq" id="WP_043746281.1">
    <property type="nucleotide sequence ID" value="NZ_AQQX01000002.1"/>
</dbReference>
<evidence type="ECO:0000256" key="4">
    <source>
        <dbReference type="ARBA" id="ARBA00022679"/>
    </source>
</evidence>
<dbReference type="UniPathway" id="UPA00056">
    <property type="reaction ID" value="UER00094"/>
</dbReference>
<evidence type="ECO:0000256" key="5">
    <source>
        <dbReference type="ARBA" id="ARBA00022741"/>
    </source>
</evidence>
<evidence type="ECO:0000256" key="10">
    <source>
        <dbReference type="HAMAP-Rule" id="MF_00061"/>
    </source>
</evidence>
<protein>
    <recommendedName>
        <fullName evidence="3 10">4-diphosphocytidyl-2-C-methyl-D-erythritol kinase</fullName>
        <shortName evidence="10">CMK</shortName>
        <ecNumber evidence="2 10">2.7.1.148</ecNumber>
    </recommendedName>
    <alternativeName>
        <fullName evidence="9 10">4-(cytidine-5'-diphospho)-2-C-methyl-D-erythritol kinase</fullName>
    </alternativeName>
</protein>
<dbReference type="InterPro" id="IPR020568">
    <property type="entry name" value="Ribosomal_Su5_D2-typ_SF"/>
</dbReference>
<feature type="domain" description="GHMP kinase C-terminal" evidence="12">
    <location>
        <begin position="192"/>
        <end position="266"/>
    </location>
</feature>
<dbReference type="NCBIfam" id="NF011202">
    <property type="entry name" value="PRK14608.1"/>
    <property type="match status" value="1"/>
</dbReference>
<dbReference type="EC" id="2.7.1.148" evidence="2 10"/>
<dbReference type="GO" id="GO:0005524">
    <property type="term" value="F:ATP binding"/>
    <property type="evidence" value="ECO:0007669"/>
    <property type="project" value="UniProtKB-UniRule"/>
</dbReference>